<dbReference type="AlphaFoldDB" id="A0A9D2AQW7"/>
<dbReference type="InterPro" id="IPR006054">
    <property type="entry name" value="DnaQ"/>
</dbReference>
<dbReference type="Gene3D" id="3.30.420.10">
    <property type="entry name" value="Ribonuclease H-like superfamily/Ribonuclease H"/>
    <property type="match status" value="1"/>
</dbReference>
<dbReference type="Gene3D" id="1.20.5.140">
    <property type="match status" value="1"/>
</dbReference>
<evidence type="ECO:0000313" key="4">
    <source>
        <dbReference type="Proteomes" id="UP000824249"/>
    </source>
</evidence>
<dbReference type="InterPro" id="IPR012340">
    <property type="entry name" value="NA-bd_OB-fold"/>
</dbReference>
<keyword evidence="1" id="KW-0540">Nuclease</keyword>
<dbReference type="InterPro" id="IPR013520">
    <property type="entry name" value="Ribonucl_H"/>
</dbReference>
<dbReference type="GO" id="GO:0003887">
    <property type="term" value="F:DNA-directed DNA polymerase activity"/>
    <property type="evidence" value="ECO:0007669"/>
    <property type="project" value="InterPro"/>
</dbReference>
<dbReference type="GO" id="GO:0003677">
    <property type="term" value="F:DNA binding"/>
    <property type="evidence" value="ECO:0007669"/>
    <property type="project" value="InterPro"/>
</dbReference>
<dbReference type="Gene3D" id="2.40.50.140">
    <property type="entry name" value="Nucleic acid-binding proteins"/>
    <property type="match status" value="1"/>
</dbReference>
<dbReference type="PANTHER" id="PTHR30231">
    <property type="entry name" value="DNA POLYMERASE III SUBUNIT EPSILON"/>
    <property type="match status" value="1"/>
</dbReference>
<feature type="domain" description="Exonuclease" evidence="2">
    <location>
        <begin position="348"/>
        <end position="517"/>
    </location>
</feature>
<dbReference type="GO" id="GO:0008408">
    <property type="term" value="F:3'-5' exonuclease activity"/>
    <property type="evidence" value="ECO:0007669"/>
    <property type="project" value="TreeGrafter"/>
</dbReference>
<reference evidence="3" key="2">
    <citation type="submission" date="2021-04" db="EMBL/GenBank/DDBJ databases">
        <authorList>
            <person name="Gilroy R."/>
        </authorList>
    </citation>
    <scope>NUCLEOTIDE SEQUENCE</scope>
    <source>
        <strain evidence="3">26628</strain>
    </source>
</reference>
<dbReference type="SMART" id="SM00479">
    <property type="entry name" value="EXOIII"/>
    <property type="match status" value="1"/>
</dbReference>
<dbReference type="SUPFAM" id="SSF53098">
    <property type="entry name" value="Ribonuclease H-like"/>
    <property type="match status" value="1"/>
</dbReference>
<dbReference type="Pfam" id="PF00929">
    <property type="entry name" value="RNase_T"/>
    <property type="match status" value="1"/>
</dbReference>
<dbReference type="GO" id="GO:0005829">
    <property type="term" value="C:cytosol"/>
    <property type="evidence" value="ECO:0007669"/>
    <property type="project" value="TreeGrafter"/>
</dbReference>
<dbReference type="FunFam" id="3.30.420.10:FF:000045">
    <property type="entry name" value="3'-5' exonuclease DinG"/>
    <property type="match status" value="1"/>
</dbReference>
<reference evidence="3" key="1">
    <citation type="journal article" date="2021" name="PeerJ">
        <title>Extensive microbial diversity within the chicken gut microbiome revealed by metagenomics and culture.</title>
        <authorList>
            <person name="Gilroy R."/>
            <person name="Ravi A."/>
            <person name="Getino M."/>
            <person name="Pursley I."/>
            <person name="Horton D.L."/>
            <person name="Alikhan N.F."/>
            <person name="Baker D."/>
            <person name="Gharbi K."/>
            <person name="Hall N."/>
            <person name="Watson M."/>
            <person name="Adriaenssens E.M."/>
            <person name="Foster-Nyarko E."/>
            <person name="Jarju S."/>
            <person name="Secka A."/>
            <person name="Antonio M."/>
            <person name="Oren A."/>
            <person name="Chaudhuri R.R."/>
            <person name="La Ragione R."/>
            <person name="Hildebrand F."/>
            <person name="Pallen M.J."/>
        </authorList>
    </citation>
    <scope>NUCLEOTIDE SEQUENCE</scope>
    <source>
        <strain evidence="3">26628</strain>
    </source>
</reference>
<dbReference type="NCBIfam" id="TIGR00573">
    <property type="entry name" value="dnaq"/>
    <property type="match status" value="1"/>
</dbReference>
<evidence type="ECO:0000256" key="1">
    <source>
        <dbReference type="ARBA" id="ARBA00022839"/>
    </source>
</evidence>
<evidence type="ECO:0000313" key="3">
    <source>
        <dbReference type="EMBL" id="HIX46987.1"/>
    </source>
</evidence>
<accession>A0A9D2AQW7</accession>
<dbReference type="Proteomes" id="UP000824249">
    <property type="component" value="Unassembled WGS sequence"/>
</dbReference>
<name>A0A9D2AQW7_9FIRM</name>
<keyword evidence="1" id="KW-0378">Hydrolase</keyword>
<protein>
    <recommendedName>
        <fullName evidence="2">Exonuclease domain-containing protein</fullName>
    </recommendedName>
</protein>
<proteinExistence type="predicted"/>
<gene>
    <name evidence="3" type="ORF">H9737_04770</name>
</gene>
<dbReference type="InterPro" id="IPR036397">
    <property type="entry name" value="RNaseH_sf"/>
</dbReference>
<keyword evidence="1" id="KW-0269">Exonuclease</keyword>
<comment type="caution">
    <text evidence="3">The sequence shown here is derived from an EMBL/GenBank/DDBJ whole genome shotgun (WGS) entry which is preliminary data.</text>
</comment>
<evidence type="ECO:0000259" key="2">
    <source>
        <dbReference type="SMART" id="SM00479"/>
    </source>
</evidence>
<dbReference type="CDD" id="cd06127">
    <property type="entry name" value="DEDDh"/>
    <property type="match status" value="1"/>
</dbReference>
<dbReference type="GO" id="GO:0045004">
    <property type="term" value="P:DNA replication proofreading"/>
    <property type="evidence" value="ECO:0007669"/>
    <property type="project" value="TreeGrafter"/>
</dbReference>
<organism evidence="3 4">
    <name type="scientific">Candidatus Borkfalkia faecigallinarum</name>
    <dbReference type="NCBI Taxonomy" id="2838509"/>
    <lineage>
        <taxon>Bacteria</taxon>
        <taxon>Bacillati</taxon>
        <taxon>Bacillota</taxon>
        <taxon>Clostridia</taxon>
        <taxon>Christensenellales</taxon>
        <taxon>Christensenellaceae</taxon>
        <taxon>Candidatus Borkfalkia</taxon>
    </lineage>
</organism>
<dbReference type="PANTHER" id="PTHR30231:SF41">
    <property type="entry name" value="DNA POLYMERASE III SUBUNIT EPSILON"/>
    <property type="match status" value="1"/>
</dbReference>
<dbReference type="EMBL" id="DXFD01000074">
    <property type="protein sequence ID" value="HIX46987.1"/>
    <property type="molecule type" value="Genomic_DNA"/>
</dbReference>
<dbReference type="InterPro" id="IPR012337">
    <property type="entry name" value="RNaseH-like_sf"/>
</dbReference>
<sequence>MTESEFLAALREREGLRRAVLQKIVIDTKLRGCTFEIVTDRAYSSEDERAASAVVRSAVPRSLGTAVRIHKLVADAQLVRRKIVEYLARNHRAAAACVREEDIDVQIEGDLVRFAFGVDAAERGFFEKNAQLLPGVERMLSHNFCSRFRGSLADKDKGGIVEEEEPEEEEPFDYRPARAFPVVDFQPIDEPNVPKMATYLSDCDFQSNSLTVCGQIVHVEERMTRAKTDASGAVKEGRPYLRYTIADATGRMTFSYFPRKKTADKIRALQAGDSVVCTGANELYNGRLSYTARYINRGAPPADFVPEKRAGKALPLHYGRVHPEKITDYNQLDLFGQPDLPQGLVENTFVVFDLETTGLVNAPAPGRTMDAITEIGAVKIVGGEIREKFTTLVDPERSLSEEIVKLTGITDEMLKGAPKIGEVIGDFCKFCDGCLLVGHNVQFDYKFIQYYAAQEEYIFEHKTYDTISLAQGMLFLPNYKLNTLADHFKISFNHHRAWDDAFTTAKIFIELIKAKKCLPNA</sequence>